<dbReference type="GeneID" id="7829391"/>
<dbReference type="PANTHER" id="PTHR23011">
    <property type="entry name" value="CYCLIC NUCLEOTIDE-BINDING DOMAIN CONTAINING PROTEIN"/>
    <property type="match status" value="1"/>
</dbReference>
<organism evidence="3 4">
    <name type="scientific">Tetrahymena thermophila (strain SB210)</name>
    <dbReference type="NCBI Taxonomy" id="312017"/>
    <lineage>
        <taxon>Eukaryota</taxon>
        <taxon>Sar</taxon>
        <taxon>Alveolata</taxon>
        <taxon>Ciliophora</taxon>
        <taxon>Intramacronucleata</taxon>
        <taxon>Oligohymenophorea</taxon>
        <taxon>Hymenostomatida</taxon>
        <taxon>Tetrahymenina</taxon>
        <taxon>Tetrahymenidae</taxon>
        <taxon>Tetrahymena</taxon>
    </lineage>
</organism>
<evidence type="ECO:0000313" key="3">
    <source>
        <dbReference type="EMBL" id="EAS02433.2"/>
    </source>
</evidence>
<dbReference type="InterPro" id="IPR000595">
    <property type="entry name" value="cNMP-bd_dom"/>
</dbReference>
<protein>
    <submittedName>
        <fullName evidence="3">Cyclic nucleotide-binding domain protein</fullName>
    </submittedName>
</protein>
<accession>I7MH23</accession>
<dbReference type="Proteomes" id="UP000009168">
    <property type="component" value="Unassembled WGS sequence"/>
</dbReference>
<dbReference type="PROSITE" id="PS50042">
    <property type="entry name" value="CNMP_BINDING_3"/>
    <property type="match status" value="2"/>
</dbReference>
<feature type="region of interest" description="Disordered" evidence="1">
    <location>
        <begin position="537"/>
        <end position="564"/>
    </location>
</feature>
<dbReference type="OrthoDB" id="2021138at2759"/>
<dbReference type="STRING" id="312017.I7MH23"/>
<keyword evidence="4" id="KW-1185">Reference proteome</keyword>
<dbReference type="PANTHER" id="PTHR23011:SF28">
    <property type="entry name" value="CYCLIC NUCLEOTIDE-BINDING DOMAIN CONTAINING PROTEIN"/>
    <property type="match status" value="1"/>
</dbReference>
<dbReference type="EMBL" id="GG662537">
    <property type="protein sequence ID" value="EAS02433.2"/>
    <property type="molecule type" value="Genomic_DNA"/>
</dbReference>
<dbReference type="RefSeq" id="XP_001022678.2">
    <property type="nucleotide sequence ID" value="XM_001022678.2"/>
</dbReference>
<dbReference type="SUPFAM" id="SSF51206">
    <property type="entry name" value="cAMP-binding domain-like"/>
    <property type="match status" value="2"/>
</dbReference>
<dbReference type="CDD" id="cd00038">
    <property type="entry name" value="CAP_ED"/>
    <property type="match status" value="1"/>
</dbReference>
<evidence type="ECO:0000259" key="2">
    <source>
        <dbReference type="PROSITE" id="PS50042"/>
    </source>
</evidence>
<dbReference type="InParanoid" id="I7MH23"/>
<dbReference type="AlphaFoldDB" id="I7MH23"/>
<name>I7MH23_TETTS</name>
<sequence>MPFTFEQIDLFQKIIKQSEHNENSVSTFAKQDLYLTTHYILEKKPYLRTTSELKYLIMMTKNQKFIKEIILQQDGQVAVYEICRKYQVKISKKGEYIFMQGQPKKCFIMILSGEAQIVQDSDNQSQFNQEQLNSLGQGSIVELPLRGANFKRNSKQGELQIKIDIENEEVHQNSLICQTECSYLILQKDNLDKIMSDFKQRIKFFEELSQMNLFKGWNKNQIRMIQDCFFEKQYAINNVVYKDGDESNYLYLVKEGEFVLQKVIEAIDEVKEAEKKEIQSMIHNIQQQNKKRYLLKNQESHLTAIEKQLKSIDPQDSPTEITFEDQIRKKRIKKGELKKIKIISQGETFGAEEFLSLLIDPEQRQSFQSSLVQKRQLTASCSSVTGVLYVIHVKDIFQKIAKSEELLPMLLKSLKQKILSSENQVNLIKKQKHRTPQELNVAKNLYLNTEEEEEIKDSDKNVLRNYDFNEFKIEKRIVYPDESNKINLSDNKQKSNTHPKSEKILLLSSVITQKKKKKNHYKVSEIVARIEKQEMGKQESISKDQIEKQDENNKKYQRASKKKSNTVVILSTQSSSEAQLIQKAEKKSLTNNDSLKNLKQIISESQISSQLPKSKYSLANLESNSSLAHLQVEEEKSKHSLDQLIAFGKKINQKAQQSSNEDLSPVKSPSNSQQRIFSVDKFPIRQFRKSNNQIEYKFELQQQNNSLQKVLQSPQEQIIQQNINSSIHSHHNHENIFQNQNPIKKKFAQLQKMDSFNSNNTNSPKSFYAQPILKADSQEYIQGLDSPKTVTSLLSPKSLSQFDQNDRSKFFQYSKPKTQNKINNENNTIKTSQTLLSFKPQNKTISQSVVLQSKTQNKFKFENQLSYSNFDENRVSNSNTKEVFSQTHNIMSSQKGDQQKIQNQQQISFQNHRKLSSPNLISRSSFLPLKYYASQISNSQTKLNFIPKILKHHTKEALFNEFKQFTLSVKNQKTKTES</sequence>
<reference evidence="4" key="1">
    <citation type="journal article" date="2006" name="PLoS Biol.">
        <title>Macronuclear genome sequence of the ciliate Tetrahymena thermophila, a model eukaryote.</title>
        <authorList>
            <person name="Eisen J.A."/>
            <person name="Coyne R.S."/>
            <person name="Wu M."/>
            <person name="Wu D."/>
            <person name="Thiagarajan M."/>
            <person name="Wortman J.R."/>
            <person name="Badger J.H."/>
            <person name="Ren Q."/>
            <person name="Amedeo P."/>
            <person name="Jones K.M."/>
            <person name="Tallon L.J."/>
            <person name="Delcher A.L."/>
            <person name="Salzberg S.L."/>
            <person name="Silva J.C."/>
            <person name="Haas B.J."/>
            <person name="Majoros W.H."/>
            <person name="Farzad M."/>
            <person name="Carlton J.M."/>
            <person name="Smith R.K. Jr."/>
            <person name="Garg J."/>
            <person name="Pearlman R.E."/>
            <person name="Karrer K.M."/>
            <person name="Sun L."/>
            <person name="Manning G."/>
            <person name="Elde N.C."/>
            <person name="Turkewitz A.P."/>
            <person name="Asai D.J."/>
            <person name="Wilkes D.E."/>
            <person name="Wang Y."/>
            <person name="Cai H."/>
            <person name="Collins K."/>
            <person name="Stewart B.A."/>
            <person name="Lee S.R."/>
            <person name="Wilamowska K."/>
            <person name="Weinberg Z."/>
            <person name="Ruzzo W.L."/>
            <person name="Wloga D."/>
            <person name="Gaertig J."/>
            <person name="Frankel J."/>
            <person name="Tsao C.-C."/>
            <person name="Gorovsky M.A."/>
            <person name="Keeling P.J."/>
            <person name="Waller R.F."/>
            <person name="Patron N.J."/>
            <person name="Cherry J.M."/>
            <person name="Stover N.A."/>
            <person name="Krieger C.J."/>
            <person name="del Toro C."/>
            <person name="Ryder H.F."/>
            <person name="Williamson S.C."/>
            <person name="Barbeau R.A."/>
            <person name="Hamilton E.P."/>
            <person name="Orias E."/>
        </authorList>
    </citation>
    <scope>NUCLEOTIDE SEQUENCE [LARGE SCALE GENOMIC DNA]</scope>
    <source>
        <strain evidence="4">SB210</strain>
    </source>
</reference>
<feature type="compositionally biased region" description="Basic and acidic residues" evidence="1">
    <location>
        <begin position="537"/>
        <end position="554"/>
    </location>
</feature>
<dbReference type="KEGG" id="tet:TTHERM_00728920"/>
<proteinExistence type="predicted"/>
<dbReference type="InterPro" id="IPR018490">
    <property type="entry name" value="cNMP-bd_dom_sf"/>
</dbReference>
<feature type="domain" description="Cyclic nucleotide-binding" evidence="2">
    <location>
        <begin position="213"/>
        <end position="258"/>
    </location>
</feature>
<feature type="compositionally biased region" description="Basic residues" evidence="1">
    <location>
        <begin position="555"/>
        <end position="564"/>
    </location>
</feature>
<dbReference type="Gene3D" id="2.60.120.10">
    <property type="entry name" value="Jelly Rolls"/>
    <property type="match status" value="2"/>
</dbReference>
<dbReference type="InterPro" id="IPR014710">
    <property type="entry name" value="RmlC-like_jellyroll"/>
</dbReference>
<feature type="domain" description="Cyclic nucleotide-binding" evidence="2">
    <location>
        <begin position="84"/>
        <end position="141"/>
    </location>
</feature>
<gene>
    <name evidence="3" type="ORF">TTHERM_00728920</name>
</gene>
<evidence type="ECO:0000313" key="4">
    <source>
        <dbReference type="Proteomes" id="UP000009168"/>
    </source>
</evidence>
<evidence type="ECO:0000256" key="1">
    <source>
        <dbReference type="SAM" id="MobiDB-lite"/>
    </source>
</evidence>